<accession>A0A8C5J4N8</accession>
<comment type="subcellular location">
    <subcellularLocation>
        <location evidence="1">Cell membrane</location>
        <topology evidence="1">Multi-pass membrane protein</topology>
    </subcellularLocation>
</comment>
<evidence type="ECO:0000313" key="9">
    <source>
        <dbReference type="Ensembl" id="ENSJHYP00000012054.1"/>
    </source>
</evidence>
<proteinExistence type="predicted"/>
<name>A0A8C5J4N8_JUNHY</name>
<feature type="transmembrane region" description="Helical" evidence="8">
    <location>
        <begin position="72"/>
        <end position="96"/>
    </location>
</feature>
<sequence length="291" mass="30350">MKVMVPNIRTVLLKRSSRYCQERGQAVSGAGLGWAVSGAGPGCQWGWAGLPQPGWAPPVPCLTAPRPRSSCYAVFPCQQIVLCLSCLTGLVMFPLACPPLPRLVLFFVMDVLRDLPGLPGLFVACLFSGALSTISSAFNSLATVTMEDLVRPHLPELSESRATLLSKLLGEARGCLPSPAWLCGELWGTPVPLSVPVTGSRCGAAGRAGHGLLGGHWQLPAEHSTGQWGAPSQQHSAPHRGQPQHCAGNHAAAPHLSTAPEVSAGCAGWLLGGCAGWVCRVCGVCGVVCRV</sequence>
<keyword evidence="8" id="KW-1133">Transmembrane helix</keyword>
<feature type="transmembrane region" description="Helical" evidence="8">
    <location>
        <begin position="116"/>
        <end position="138"/>
    </location>
</feature>
<keyword evidence="4" id="KW-0915">Sodium</keyword>
<evidence type="ECO:0000256" key="3">
    <source>
        <dbReference type="ARBA" id="ARBA00022475"/>
    </source>
</evidence>
<dbReference type="InterPro" id="IPR038377">
    <property type="entry name" value="Na/Glc_symporter_sf"/>
</dbReference>
<feature type="compositionally biased region" description="Polar residues" evidence="7">
    <location>
        <begin position="224"/>
        <end position="236"/>
    </location>
</feature>
<dbReference type="PANTHER" id="PTHR42985">
    <property type="entry name" value="SODIUM-COUPLED MONOCARBOXYLATE TRANSPORTER"/>
    <property type="match status" value="1"/>
</dbReference>
<feature type="region of interest" description="Disordered" evidence="7">
    <location>
        <begin position="223"/>
        <end position="250"/>
    </location>
</feature>
<dbReference type="InterPro" id="IPR051163">
    <property type="entry name" value="Sodium:Solute_Symporter_SSF"/>
</dbReference>
<keyword evidence="3" id="KW-1003">Cell membrane</keyword>
<evidence type="ECO:0000256" key="7">
    <source>
        <dbReference type="SAM" id="MobiDB-lite"/>
    </source>
</evidence>
<protein>
    <submittedName>
        <fullName evidence="9">Uncharacterized protein</fullName>
    </submittedName>
</protein>
<dbReference type="GO" id="GO:0005886">
    <property type="term" value="C:plasma membrane"/>
    <property type="evidence" value="ECO:0007669"/>
    <property type="project" value="UniProtKB-SubCell"/>
</dbReference>
<evidence type="ECO:0000256" key="5">
    <source>
        <dbReference type="ARBA" id="ARBA00023065"/>
    </source>
</evidence>
<keyword evidence="5" id="KW-0406">Ion transport</keyword>
<dbReference type="GO" id="GO:0006814">
    <property type="term" value="P:sodium ion transport"/>
    <property type="evidence" value="ECO:0007669"/>
    <property type="project" value="UniProtKB-KW"/>
</dbReference>
<evidence type="ECO:0000256" key="4">
    <source>
        <dbReference type="ARBA" id="ARBA00023053"/>
    </source>
</evidence>
<organism evidence="9 10">
    <name type="scientific">Junco hyemalis</name>
    <name type="common">Dark-eyed junco</name>
    <dbReference type="NCBI Taxonomy" id="40217"/>
    <lineage>
        <taxon>Eukaryota</taxon>
        <taxon>Metazoa</taxon>
        <taxon>Chordata</taxon>
        <taxon>Craniata</taxon>
        <taxon>Vertebrata</taxon>
        <taxon>Euteleostomi</taxon>
        <taxon>Archelosauria</taxon>
        <taxon>Archosauria</taxon>
        <taxon>Dinosauria</taxon>
        <taxon>Saurischia</taxon>
        <taxon>Theropoda</taxon>
        <taxon>Coelurosauria</taxon>
        <taxon>Aves</taxon>
        <taxon>Neognathae</taxon>
        <taxon>Neoaves</taxon>
        <taxon>Telluraves</taxon>
        <taxon>Australaves</taxon>
        <taxon>Passeriformes</taxon>
        <taxon>Passerellidae</taxon>
        <taxon>Junco</taxon>
    </lineage>
</organism>
<evidence type="ECO:0000256" key="1">
    <source>
        <dbReference type="ARBA" id="ARBA00004651"/>
    </source>
</evidence>
<dbReference type="Gene3D" id="1.20.1730.10">
    <property type="entry name" value="Sodium/glucose cotransporter"/>
    <property type="match status" value="1"/>
</dbReference>
<keyword evidence="10" id="KW-1185">Reference proteome</keyword>
<reference evidence="9" key="2">
    <citation type="submission" date="2025-09" db="UniProtKB">
        <authorList>
            <consortium name="Ensembl"/>
        </authorList>
    </citation>
    <scope>IDENTIFICATION</scope>
</reference>
<evidence type="ECO:0000256" key="6">
    <source>
        <dbReference type="ARBA" id="ARBA00023201"/>
    </source>
</evidence>
<dbReference type="Proteomes" id="UP000694408">
    <property type="component" value="Unplaced"/>
</dbReference>
<evidence type="ECO:0000256" key="8">
    <source>
        <dbReference type="SAM" id="Phobius"/>
    </source>
</evidence>
<keyword evidence="8" id="KW-0812">Transmembrane</keyword>
<dbReference type="Ensembl" id="ENSJHYT00000014587.1">
    <property type="protein sequence ID" value="ENSJHYP00000012054.1"/>
    <property type="gene ID" value="ENSJHYG00000009418.1"/>
</dbReference>
<reference evidence="9" key="1">
    <citation type="submission" date="2025-08" db="UniProtKB">
        <authorList>
            <consortium name="Ensembl"/>
        </authorList>
    </citation>
    <scope>IDENTIFICATION</scope>
</reference>
<keyword evidence="8" id="KW-0472">Membrane</keyword>
<dbReference type="AlphaFoldDB" id="A0A8C5J4N8"/>
<evidence type="ECO:0000313" key="10">
    <source>
        <dbReference type="Proteomes" id="UP000694408"/>
    </source>
</evidence>
<evidence type="ECO:0000256" key="2">
    <source>
        <dbReference type="ARBA" id="ARBA00022448"/>
    </source>
</evidence>
<keyword evidence="6" id="KW-0739">Sodium transport</keyword>
<keyword evidence="2" id="KW-0813">Transport</keyword>
<dbReference type="PANTHER" id="PTHR42985:SF2">
    <property type="entry name" value="SODIUM-DEPENDENT MULTIVITAMIN TRANSPORTER"/>
    <property type="match status" value="1"/>
</dbReference>
<dbReference type="GO" id="GO:0015293">
    <property type="term" value="F:symporter activity"/>
    <property type="evidence" value="ECO:0007669"/>
    <property type="project" value="TreeGrafter"/>
</dbReference>